<accession>A0A972JI25</accession>
<feature type="domain" description="DUF4130" evidence="1">
    <location>
        <begin position="83"/>
        <end position="254"/>
    </location>
</feature>
<evidence type="ECO:0000313" key="3">
    <source>
        <dbReference type="Proteomes" id="UP000712080"/>
    </source>
</evidence>
<organism evidence="2 3">
    <name type="scientific">Flavobacterium silvaticum</name>
    <dbReference type="NCBI Taxonomy" id="1852020"/>
    <lineage>
        <taxon>Bacteria</taxon>
        <taxon>Pseudomonadati</taxon>
        <taxon>Bacteroidota</taxon>
        <taxon>Flavobacteriia</taxon>
        <taxon>Flavobacteriales</taxon>
        <taxon>Flavobacteriaceae</taxon>
        <taxon>Flavobacterium</taxon>
    </lineage>
</organism>
<dbReference type="AlphaFoldDB" id="A0A972JI25"/>
<dbReference type="InterPro" id="IPR023875">
    <property type="entry name" value="DNA_repair_put"/>
</dbReference>
<dbReference type="Pfam" id="PF13566">
    <property type="entry name" value="DUF4130"/>
    <property type="match status" value="1"/>
</dbReference>
<dbReference type="Proteomes" id="UP000712080">
    <property type="component" value="Unassembled WGS sequence"/>
</dbReference>
<comment type="caution">
    <text evidence="2">The sequence shown here is derived from an EMBL/GenBank/DDBJ whole genome shotgun (WGS) entry which is preliminary data.</text>
</comment>
<evidence type="ECO:0000259" key="1">
    <source>
        <dbReference type="Pfam" id="PF13566"/>
    </source>
</evidence>
<protein>
    <submittedName>
        <fullName evidence="2">DNA metabolism protein</fullName>
    </submittedName>
</protein>
<dbReference type="InterPro" id="IPR025404">
    <property type="entry name" value="DUF4130"/>
</dbReference>
<sequence length="258" mass="30646">MNAFVFDGTFEGLLTSIFETYEFKVKDVRLFDNLRYQPGLIDETHEVISDKAKSDRVWKAFVKKIGKQKAQNAYTVFLSEDAEAFQHIFDFIRYVFDSGEGAESNFGNPSVIAIHKWERSVSRERHRMKAFIRFEQMADGIYYAPIEPDFNVLPLIAGFFKNRYADQQWIIYDTKRKYGLFYDLENVTEIAFDFAENIESGTTPYLSKNLLDDKQELYGLLWNDYFRNTNIPARKNMKLHLRHVPKRYWKYLTEKKHN</sequence>
<dbReference type="RefSeq" id="WP_169526748.1">
    <property type="nucleotide sequence ID" value="NZ_JAAMPU010000102.1"/>
</dbReference>
<proteinExistence type="predicted"/>
<gene>
    <name evidence="2" type="ORF">G6047_06865</name>
</gene>
<keyword evidence="3" id="KW-1185">Reference proteome</keyword>
<name>A0A972JI25_9FLAO</name>
<dbReference type="NCBIfam" id="TIGR03915">
    <property type="entry name" value="SAM_7_link_chp"/>
    <property type="match status" value="1"/>
</dbReference>
<evidence type="ECO:0000313" key="2">
    <source>
        <dbReference type="EMBL" id="NMH27748.1"/>
    </source>
</evidence>
<dbReference type="EMBL" id="JAAMPU010000102">
    <property type="protein sequence ID" value="NMH27748.1"/>
    <property type="molecule type" value="Genomic_DNA"/>
</dbReference>
<reference evidence="2" key="1">
    <citation type="submission" date="2020-02" db="EMBL/GenBank/DDBJ databases">
        <title>Flavobacterium sp. genome.</title>
        <authorList>
            <person name="Jung H.S."/>
            <person name="Baek J.H."/>
            <person name="Jeon C.O."/>
        </authorList>
    </citation>
    <scope>NUCLEOTIDE SEQUENCE</scope>
    <source>
        <strain evidence="2">SE-s28</strain>
    </source>
</reference>